<dbReference type="HOGENOM" id="CLU_042615_1_0_1"/>
<dbReference type="InterPro" id="IPR009571">
    <property type="entry name" value="SUR7/Rim9-like_fungi"/>
</dbReference>
<feature type="region of interest" description="Disordered" evidence="1">
    <location>
        <begin position="534"/>
        <end position="589"/>
    </location>
</feature>
<evidence type="ECO:0000256" key="1">
    <source>
        <dbReference type="SAM" id="MobiDB-lite"/>
    </source>
</evidence>
<accession>Q6BME8</accession>
<dbReference type="GeneID" id="2903127"/>
<dbReference type="KEGG" id="dha:DEHA2F06050g"/>
<dbReference type="OMA" id="HHYREET"/>
<evidence type="ECO:0000313" key="3">
    <source>
        <dbReference type="EMBL" id="CAG88950.2"/>
    </source>
</evidence>
<dbReference type="PANTHER" id="PTHR28019">
    <property type="entry name" value="CELL MEMBRANE PROTEIN YLR413W-RELATED"/>
    <property type="match status" value="1"/>
</dbReference>
<dbReference type="InterPro" id="IPR052413">
    <property type="entry name" value="SUR7_domain"/>
</dbReference>
<feature type="transmembrane region" description="Helical" evidence="2">
    <location>
        <begin position="293"/>
        <end position="315"/>
    </location>
</feature>
<keyword evidence="2" id="KW-1133">Transmembrane helix</keyword>
<sequence>MMFNNIGYHFLLPFRNLTAQARFLQIIRLFTCIAALTFIIATLIGSLANRNIYIARINCARLDVARGLYNSLRSSVSLSSSILGDSEDNVLPVDSSLTNSEIAVLTSYAENQVADAPQYIVTSLWSWCYGNYNITQHMDRHGVVHISKHNDVLTCSKSTKRYIFDYKDELELIGLQSILAYAYQSSDLNDKKYEETIAKRNNKYKLVPSGLIFGASSQLVILIFGYILYSNRGPEQSLNKIPVFVMNIIALISVASFLSLAVSSSLVTNLLIEIRGEIKSNLGDYGIALHFGDIWFSLLWLSFTFSLLSSVSWTFPLWCANPRDFDEEEDFDDFPYGSDNITDNEEAGMSDLSGLRRNPSVSDKYNRFNKTSANISSGVQYKASADFGAKNDNDVEERDFSDDEDHEYETDYVYNDTSNRKYDAYGARNEDELRKLGETLSRKMSVRRLNRNLSKKSRKSYLRDANYPIFEDESSNLLYHDVNISNSQYPMTDSMAHHYREETFDGYVNSHKPTTSASTMSLGTSKILTSHINKVREEGNNTPTRNASDKSVDRRKNNKEQDTNFRSNSLQERHFQHNTRNNPFLQSDTLESLENKRNSTGDSFLNFDEMEILDNNNYINRL</sequence>
<dbReference type="Proteomes" id="UP000000599">
    <property type="component" value="Chromosome F"/>
</dbReference>
<feature type="transmembrane region" description="Helical" evidence="2">
    <location>
        <begin position="206"/>
        <end position="229"/>
    </location>
</feature>
<feature type="transmembrane region" description="Helical" evidence="2">
    <location>
        <begin position="241"/>
        <end position="272"/>
    </location>
</feature>
<dbReference type="InParanoid" id="Q6BME8"/>
<dbReference type="GO" id="GO:0031505">
    <property type="term" value="P:fungal-type cell wall organization"/>
    <property type="evidence" value="ECO:0007669"/>
    <property type="project" value="TreeGrafter"/>
</dbReference>
<feature type="compositionally biased region" description="Polar residues" evidence="1">
    <location>
        <begin position="578"/>
        <end position="589"/>
    </location>
</feature>
<dbReference type="eggNOG" id="ENOG502R7IE">
    <property type="taxonomic scope" value="Eukaryota"/>
</dbReference>
<dbReference type="GO" id="GO:0005886">
    <property type="term" value="C:plasma membrane"/>
    <property type="evidence" value="ECO:0007669"/>
    <property type="project" value="InterPro"/>
</dbReference>
<feature type="compositionally biased region" description="Basic and acidic residues" evidence="1">
    <location>
        <begin position="547"/>
        <end position="563"/>
    </location>
</feature>
<dbReference type="RefSeq" id="XP_460623.2">
    <property type="nucleotide sequence ID" value="XM_460623.1"/>
</dbReference>
<gene>
    <name evidence="3" type="ordered locus">DEHA2F06050g</name>
</gene>
<dbReference type="PANTHER" id="PTHR28019:SF6">
    <property type="entry name" value="PROTEIN ECM7"/>
    <property type="match status" value="1"/>
</dbReference>
<keyword evidence="2" id="KW-0812">Transmembrane</keyword>
<protein>
    <submittedName>
        <fullName evidence="3">DEHA2F06050p</fullName>
    </submittedName>
</protein>
<feature type="transmembrane region" description="Helical" evidence="2">
    <location>
        <begin position="26"/>
        <end position="48"/>
    </location>
</feature>
<keyword evidence="4" id="KW-1185">Reference proteome</keyword>
<keyword evidence="2" id="KW-0472">Membrane</keyword>
<reference evidence="3 4" key="1">
    <citation type="journal article" date="2004" name="Nature">
        <title>Genome evolution in yeasts.</title>
        <authorList>
            <consortium name="Genolevures"/>
            <person name="Dujon B."/>
            <person name="Sherman D."/>
            <person name="Fischer G."/>
            <person name="Durrens P."/>
            <person name="Casaregola S."/>
            <person name="Lafontaine I."/>
            <person name="de Montigny J."/>
            <person name="Marck C."/>
            <person name="Neuveglise C."/>
            <person name="Talla E."/>
            <person name="Goffard N."/>
            <person name="Frangeul L."/>
            <person name="Aigle M."/>
            <person name="Anthouard V."/>
            <person name="Babour A."/>
            <person name="Barbe V."/>
            <person name="Barnay S."/>
            <person name="Blanchin S."/>
            <person name="Beckerich J.M."/>
            <person name="Beyne E."/>
            <person name="Bleykasten C."/>
            <person name="Boisrame A."/>
            <person name="Boyer J."/>
            <person name="Cattolico L."/>
            <person name="Confanioleri F."/>
            <person name="de Daruvar A."/>
            <person name="Despons L."/>
            <person name="Fabre E."/>
            <person name="Fairhead C."/>
            <person name="Ferry-Dumazet H."/>
            <person name="Groppi A."/>
            <person name="Hantraye F."/>
            <person name="Hennequin C."/>
            <person name="Jauniaux N."/>
            <person name="Joyet P."/>
            <person name="Kachouri R."/>
            <person name="Kerrest A."/>
            <person name="Koszul R."/>
            <person name="Lemaire M."/>
            <person name="Lesur I."/>
            <person name="Ma L."/>
            <person name="Muller H."/>
            <person name="Nicaud J.M."/>
            <person name="Nikolski M."/>
            <person name="Oztas S."/>
            <person name="Ozier-Kalogeropoulos O."/>
            <person name="Pellenz S."/>
            <person name="Potier S."/>
            <person name="Richard G.F."/>
            <person name="Straub M.L."/>
            <person name="Suleau A."/>
            <person name="Swennene D."/>
            <person name="Tekaia F."/>
            <person name="Wesolowski-Louvel M."/>
            <person name="Westhof E."/>
            <person name="Wirth B."/>
            <person name="Zeniou-Meyer M."/>
            <person name="Zivanovic I."/>
            <person name="Bolotin-Fukuhara M."/>
            <person name="Thierry A."/>
            <person name="Bouchier C."/>
            <person name="Caudron B."/>
            <person name="Scarpelli C."/>
            <person name="Gaillardin C."/>
            <person name="Weissenbach J."/>
            <person name="Wincker P."/>
            <person name="Souciet J.L."/>
        </authorList>
    </citation>
    <scope>NUCLEOTIDE SEQUENCE [LARGE SCALE GENOMIC DNA]</scope>
    <source>
        <strain evidence="4">ATCC 36239 / CBS 767 / BCRC 21394 / JCM 1990 / NBRC 0083 / IGC 2968</strain>
    </source>
</reference>
<dbReference type="VEuPathDB" id="FungiDB:DEHA2F06050g"/>
<evidence type="ECO:0000256" key="2">
    <source>
        <dbReference type="SAM" id="Phobius"/>
    </source>
</evidence>
<dbReference type="EMBL" id="CR382138">
    <property type="protein sequence ID" value="CAG88950.2"/>
    <property type="molecule type" value="Genomic_DNA"/>
</dbReference>
<dbReference type="AlphaFoldDB" id="Q6BME8"/>
<dbReference type="OrthoDB" id="4062523at2759"/>
<proteinExistence type="predicted"/>
<organism evidence="3 4">
    <name type="scientific">Debaryomyces hansenii (strain ATCC 36239 / CBS 767 / BCRC 21394 / JCM 1990 / NBRC 0083 / IGC 2968)</name>
    <name type="common">Yeast</name>
    <name type="synonym">Torulaspora hansenii</name>
    <dbReference type="NCBI Taxonomy" id="284592"/>
    <lineage>
        <taxon>Eukaryota</taxon>
        <taxon>Fungi</taxon>
        <taxon>Dikarya</taxon>
        <taxon>Ascomycota</taxon>
        <taxon>Saccharomycotina</taxon>
        <taxon>Pichiomycetes</taxon>
        <taxon>Debaryomycetaceae</taxon>
        <taxon>Debaryomyces</taxon>
    </lineage>
</organism>
<evidence type="ECO:0000313" key="4">
    <source>
        <dbReference type="Proteomes" id="UP000000599"/>
    </source>
</evidence>
<dbReference type="FunCoup" id="Q6BME8">
    <property type="interactions" value="10"/>
</dbReference>
<dbReference type="GO" id="GO:0051285">
    <property type="term" value="C:cell cortex of cell tip"/>
    <property type="evidence" value="ECO:0007669"/>
    <property type="project" value="TreeGrafter"/>
</dbReference>
<name>Q6BME8_DEBHA</name>
<dbReference type="Pfam" id="PF06687">
    <property type="entry name" value="SUR7"/>
    <property type="match status" value="1"/>
</dbReference>
<dbReference type="STRING" id="284592.Q6BME8"/>